<evidence type="ECO:0000313" key="3">
    <source>
        <dbReference type="EMBL" id="VVH85263.1"/>
    </source>
</evidence>
<feature type="region of interest" description="Disordered" evidence="2">
    <location>
        <begin position="1"/>
        <end position="39"/>
    </location>
</feature>
<proteinExistence type="predicted"/>
<feature type="coiled-coil region" evidence="1">
    <location>
        <begin position="203"/>
        <end position="230"/>
    </location>
</feature>
<organism evidence="3">
    <name type="scientific">Pseudomonas aeruginosa</name>
    <dbReference type="NCBI Taxonomy" id="287"/>
    <lineage>
        <taxon>Bacteria</taxon>
        <taxon>Pseudomonadati</taxon>
        <taxon>Pseudomonadota</taxon>
        <taxon>Gammaproteobacteria</taxon>
        <taxon>Pseudomonadales</taxon>
        <taxon>Pseudomonadaceae</taxon>
        <taxon>Pseudomonas</taxon>
    </lineage>
</organism>
<feature type="coiled-coil region" evidence="1">
    <location>
        <begin position="137"/>
        <end position="164"/>
    </location>
</feature>
<feature type="compositionally biased region" description="Basic and acidic residues" evidence="2">
    <location>
        <begin position="1"/>
        <end position="10"/>
    </location>
</feature>
<dbReference type="InterPro" id="IPR021944">
    <property type="entry name" value="DUF3560"/>
</dbReference>
<reference evidence="3" key="1">
    <citation type="submission" date="2019-09" db="EMBL/GenBank/DDBJ databases">
        <authorList>
            <person name="Gross C."/>
            <person name="Bohn E."/>
        </authorList>
    </citation>
    <scope>NUCLEOTIDE SEQUENCE</scope>
    <source>
        <strain evidence="3">ID40</strain>
        <plasmid evidence="3">1</plasmid>
    </source>
</reference>
<dbReference type="Pfam" id="PF12083">
    <property type="entry name" value="DUF3560"/>
    <property type="match status" value="1"/>
</dbReference>
<sequence length="301" mass="34224">MHHEEHKQQPEQEPAQEASSKATRVGQDVSPEQVGRELNWYEQKLADRRERLQERAAKISDESGALYQRAKTMASAIPFGQPILVGHHSEGRDRRYRDRIHSTYGKAFALQDKAKHYEQKAAAVGTGGISSDDPDAIEKLQAELQQLEANQQRMKAANQVIRKHKTLEARHAALVAQGFSESLASQILTPDCFGGIGFASYALSNNNANIRRIRQRIEDLQKRREASDVEVEADGYTYREDVDENRVMFIFPGKPDEPTRQLLRQNAFKWSPRRGAWVRQLNNAGRWAARQVRKSLGEALE</sequence>
<dbReference type="RefSeq" id="WP_247022604.1">
    <property type="nucleotide sequence ID" value="NZ_JALLCK010000077.1"/>
</dbReference>
<keyword evidence="3" id="KW-0614">Plasmid</keyword>
<protein>
    <submittedName>
        <fullName evidence="3">Prefoldin subunit alpha</fullName>
    </submittedName>
</protein>
<keyword evidence="1" id="KW-0175">Coiled coil</keyword>
<accession>A0A5E5RCL2</accession>
<dbReference type="AlphaFoldDB" id="A0A5E5RCL2"/>
<evidence type="ECO:0000256" key="1">
    <source>
        <dbReference type="SAM" id="Coils"/>
    </source>
</evidence>
<dbReference type="EMBL" id="LR700249">
    <property type="protein sequence ID" value="VVH85263.1"/>
    <property type="molecule type" value="Genomic_DNA"/>
</dbReference>
<gene>
    <name evidence="3" type="primary">pfdA</name>
    <name evidence="3" type="ORF">TUEID40_06486</name>
</gene>
<geneLocation type="plasmid" evidence="3">
    <name>1</name>
</geneLocation>
<name>A0A5E5RCL2_PSEAI</name>
<evidence type="ECO:0000256" key="2">
    <source>
        <dbReference type="SAM" id="MobiDB-lite"/>
    </source>
</evidence>